<dbReference type="Gene3D" id="2.160.20.10">
    <property type="entry name" value="Single-stranded right-handed beta-helix, Pectin lyase-like"/>
    <property type="match status" value="1"/>
</dbReference>
<evidence type="ECO:0000256" key="3">
    <source>
        <dbReference type="ARBA" id="ARBA00023295"/>
    </source>
</evidence>
<dbReference type="OrthoDB" id="3196343at2"/>
<dbReference type="PANTHER" id="PTHR31339">
    <property type="entry name" value="PECTIN LYASE-RELATED"/>
    <property type="match status" value="1"/>
</dbReference>
<name>A0A367Y901_9MICO</name>
<accession>A0A367Y901</accession>
<reference evidence="5 6" key="1">
    <citation type="submission" date="2018-07" db="EMBL/GenBank/DDBJ databases">
        <title>Microbacterium endoborsara sp. nov., a novel actinobacterium isolated from Borszczowia aralocaspica.</title>
        <authorList>
            <person name="An D."/>
        </authorList>
    </citation>
    <scope>NUCLEOTIDE SEQUENCE [LARGE SCALE GENOMIC DNA]</scope>
    <source>
        <strain evidence="5 6">C1.15228</strain>
    </source>
</reference>
<dbReference type="Proteomes" id="UP000253508">
    <property type="component" value="Unassembled WGS sequence"/>
</dbReference>
<dbReference type="PROSITE" id="PS00502">
    <property type="entry name" value="POLYGALACTURONASE"/>
    <property type="match status" value="1"/>
</dbReference>
<protein>
    <submittedName>
        <fullName evidence="5">Glycoside hydrolase family 28 protein</fullName>
    </submittedName>
</protein>
<proteinExistence type="inferred from homology"/>
<evidence type="ECO:0000313" key="6">
    <source>
        <dbReference type="Proteomes" id="UP000253508"/>
    </source>
</evidence>
<dbReference type="GO" id="GO:0004650">
    <property type="term" value="F:polygalacturonase activity"/>
    <property type="evidence" value="ECO:0007669"/>
    <property type="project" value="InterPro"/>
</dbReference>
<dbReference type="EMBL" id="QORO01000001">
    <property type="protein sequence ID" value="RCK62090.1"/>
    <property type="molecule type" value="Genomic_DNA"/>
</dbReference>
<comment type="similarity">
    <text evidence="1 4">Belongs to the glycosyl hydrolase 28 family.</text>
</comment>
<dbReference type="InterPro" id="IPR000743">
    <property type="entry name" value="Glyco_hydro_28"/>
</dbReference>
<dbReference type="AlphaFoldDB" id="A0A367Y901"/>
<dbReference type="InterPro" id="IPR006626">
    <property type="entry name" value="PbH1"/>
</dbReference>
<keyword evidence="6" id="KW-1185">Reference proteome</keyword>
<dbReference type="InterPro" id="IPR051801">
    <property type="entry name" value="GH28_Enzymes"/>
</dbReference>
<sequence length="419" mass="44058">MSIPLETADIQSAIDRAAEAGGGVVTIAAGVHRTGALRLRSFVELHLESGARLEFVPDPALYPVIDASWEGAPARIHQPCIFADGEEGVAVTGLGTIDGGGAFWWDAVRSGAALEAARPTLISFRHSTRVTIRDVVLENSPAWTVHPYRCDDVRISGIRIKNPADSPNTDGVDPESCRNVRITDCHIDVGDDCIAIKAGTEASNADPAPCENIVIANCTMLAGHGGVVIGSEMSGGVRGVVISDCVFDGTDRGVRLKTRRGRGGMVEDLRISNIVMRNVAVPFVFNPFYFCGPEGKLPRVSDRSPLPVDEGTPGIRRVFISNVSATNVSSCAGFISGLPELPFEDITITDVSIGFAKNPTPSVPAMALGIDEMAAAGFYIDFVKNSRIEGVSLSGLVGDAIIGGAGIENLTAEVATYGN</sequence>
<organism evidence="5 6">
    <name type="scientific">Microbacterium sorbitolivorans</name>
    <dbReference type="NCBI Taxonomy" id="1867410"/>
    <lineage>
        <taxon>Bacteria</taxon>
        <taxon>Bacillati</taxon>
        <taxon>Actinomycetota</taxon>
        <taxon>Actinomycetes</taxon>
        <taxon>Micrococcales</taxon>
        <taxon>Microbacteriaceae</taxon>
        <taxon>Microbacterium</taxon>
    </lineage>
</organism>
<dbReference type="RefSeq" id="WP_114117191.1">
    <property type="nucleotide sequence ID" value="NZ_BMHU01000004.1"/>
</dbReference>
<dbReference type="SMART" id="SM00710">
    <property type="entry name" value="PbH1"/>
    <property type="match status" value="5"/>
</dbReference>
<evidence type="ECO:0000256" key="1">
    <source>
        <dbReference type="ARBA" id="ARBA00008834"/>
    </source>
</evidence>
<evidence type="ECO:0000313" key="5">
    <source>
        <dbReference type="EMBL" id="RCK62090.1"/>
    </source>
</evidence>
<dbReference type="InterPro" id="IPR012334">
    <property type="entry name" value="Pectin_lyas_fold"/>
</dbReference>
<keyword evidence="3 4" id="KW-0326">Glycosidase</keyword>
<keyword evidence="2 4" id="KW-0378">Hydrolase</keyword>
<comment type="caution">
    <text evidence="5">The sequence shown here is derived from an EMBL/GenBank/DDBJ whole genome shotgun (WGS) entry which is preliminary data.</text>
</comment>
<dbReference type="SUPFAM" id="SSF51126">
    <property type="entry name" value="Pectin lyase-like"/>
    <property type="match status" value="1"/>
</dbReference>
<dbReference type="GO" id="GO:0005975">
    <property type="term" value="P:carbohydrate metabolic process"/>
    <property type="evidence" value="ECO:0007669"/>
    <property type="project" value="InterPro"/>
</dbReference>
<evidence type="ECO:0000256" key="4">
    <source>
        <dbReference type="RuleBase" id="RU361169"/>
    </source>
</evidence>
<dbReference type="PANTHER" id="PTHR31339:SF9">
    <property type="entry name" value="PLASMIN AND FIBRONECTIN-BINDING PROTEIN A"/>
    <property type="match status" value="1"/>
</dbReference>
<dbReference type="Pfam" id="PF00295">
    <property type="entry name" value="Glyco_hydro_28"/>
    <property type="match status" value="1"/>
</dbReference>
<gene>
    <name evidence="5" type="ORF">DTO57_05675</name>
</gene>
<evidence type="ECO:0000256" key="2">
    <source>
        <dbReference type="ARBA" id="ARBA00022801"/>
    </source>
</evidence>
<dbReference type="InterPro" id="IPR011050">
    <property type="entry name" value="Pectin_lyase_fold/virulence"/>
</dbReference>